<dbReference type="HOGENOM" id="CLU_010595_3_1_1"/>
<dbReference type="OrthoDB" id="2013972at2759"/>
<feature type="region of interest" description="Disordered" evidence="2">
    <location>
        <begin position="24"/>
        <end position="54"/>
    </location>
</feature>
<sequence>MPCNTVAPSPDRSTPSPCIVERVASKVTEKTRAKQYRRSPAPDAPPGHTVSRDPFPVGVVEASAVEFEVDDKASIHAESIGHNTDMTSIAEDLEPSNGRDSTDGSLDDDDEGYGDEDFDDDGLASLYSPSRFGRGVPAHFRSHEADRSTINSSARSLYDGDIYYTMEHGRRYCGSYYMPNDDSEQDRMRILHQVFMLLGTMELTTVPLDDPTMILDIGTGTGEWAVGMAERYPECEIIGTDISAVQPTSVPYKVFFELDDAEVDWMRPTDAMDLVHLRAMSGAFSDWSFIYRQAYQCLKPGGYMEIIDFHDETGCAGLKRHFSPDSPVHALLPALDEADGLSGRARGCGHMDPDLLSACGFVDVKVRDHSVYASLVQQAPASGGAASPPSALGKFWLVACLFSLEAVTLRLLTKYAGWSAERVVEACEEICGELKALACAPDTGADFRIRYRVATARKPSEAGA</sequence>
<dbReference type="EnsemblFungi" id="EJT72696">
    <property type="protein sequence ID" value="EJT72696"/>
    <property type="gene ID" value="GGTG_09555"/>
</dbReference>
<keyword evidence="5" id="KW-1185">Reference proteome</keyword>
<dbReference type="GO" id="GO:0008168">
    <property type="term" value="F:methyltransferase activity"/>
    <property type="evidence" value="ECO:0007669"/>
    <property type="project" value="TreeGrafter"/>
</dbReference>
<proteinExistence type="inferred from homology"/>
<dbReference type="CDD" id="cd02440">
    <property type="entry name" value="AdoMet_MTases"/>
    <property type="match status" value="1"/>
</dbReference>
<dbReference type="InterPro" id="IPR029063">
    <property type="entry name" value="SAM-dependent_MTases_sf"/>
</dbReference>
<dbReference type="EMBL" id="GL385399">
    <property type="protein sequence ID" value="EJT72696.1"/>
    <property type="molecule type" value="Genomic_DNA"/>
</dbReference>
<dbReference type="SUPFAM" id="SSF53335">
    <property type="entry name" value="S-adenosyl-L-methionine-dependent methyltransferases"/>
    <property type="match status" value="1"/>
</dbReference>
<dbReference type="eggNOG" id="ENOG502SN28">
    <property type="taxonomic scope" value="Eukaryota"/>
</dbReference>
<name>J3P7R3_GAET3</name>
<dbReference type="Proteomes" id="UP000006039">
    <property type="component" value="Unassembled WGS sequence"/>
</dbReference>
<organism evidence="3">
    <name type="scientific">Gaeumannomyces tritici (strain R3-111a-1)</name>
    <name type="common">Wheat and barley take-all root rot fungus</name>
    <name type="synonym">Gaeumannomyces graminis var. tritici</name>
    <dbReference type="NCBI Taxonomy" id="644352"/>
    <lineage>
        <taxon>Eukaryota</taxon>
        <taxon>Fungi</taxon>
        <taxon>Dikarya</taxon>
        <taxon>Ascomycota</taxon>
        <taxon>Pezizomycotina</taxon>
        <taxon>Sordariomycetes</taxon>
        <taxon>Sordariomycetidae</taxon>
        <taxon>Magnaporthales</taxon>
        <taxon>Magnaporthaceae</taxon>
        <taxon>Gaeumannomyces</taxon>
    </lineage>
</organism>
<dbReference type="STRING" id="644352.J3P7R3"/>
<evidence type="ECO:0000313" key="4">
    <source>
        <dbReference type="EnsemblFungi" id="EJT72696"/>
    </source>
</evidence>
<feature type="region of interest" description="Disordered" evidence="2">
    <location>
        <begin position="78"/>
        <end position="120"/>
    </location>
</feature>
<dbReference type="PANTHER" id="PTHR43591:SF105">
    <property type="entry name" value="METHYLTRANSFERASE DOMAIN-CONTAINING PROTEIN-RELATED"/>
    <property type="match status" value="1"/>
</dbReference>
<evidence type="ECO:0000313" key="5">
    <source>
        <dbReference type="Proteomes" id="UP000006039"/>
    </source>
</evidence>
<reference evidence="3" key="3">
    <citation type="submission" date="2010-09" db="EMBL/GenBank/DDBJ databases">
        <title>Annotation of Gaeumannomyces graminis var. tritici R3-111a-1.</title>
        <authorList>
            <consortium name="The Broad Institute Genome Sequencing Platform"/>
            <person name="Ma L.-J."/>
            <person name="Dead R."/>
            <person name="Young S.K."/>
            <person name="Zeng Q."/>
            <person name="Gargeya S."/>
            <person name="Fitzgerald M."/>
            <person name="Haas B."/>
            <person name="Abouelleil A."/>
            <person name="Alvarado L."/>
            <person name="Arachchi H.M."/>
            <person name="Berlin A."/>
            <person name="Brown A."/>
            <person name="Chapman S.B."/>
            <person name="Chen Z."/>
            <person name="Dunbar C."/>
            <person name="Freedman E."/>
            <person name="Gearin G."/>
            <person name="Gellesch M."/>
            <person name="Goldberg J."/>
            <person name="Griggs A."/>
            <person name="Gujja S."/>
            <person name="Heiman D."/>
            <person name="Howarth C."/>
            <person name="Larson L."/>
            <person name="Lui A."/>
            <person name="MacDonald P.J.P."/>
            <person name="Mehta T."/>
            <person name="Montmayeur A."/>
            <person name="Murphy C."/>
            <person name="Neiman D."/>
            <person name="Pearson M."/>
            <person name="Priest M."/>
            <person name="Roberts A."/>
            <person name="Saif S."/>
            <person name="Shea T."/>
            <person name="Shenoy N."/>
            <person name="Sisk P."/>
            <person name="Stolte C."/>
            <person name="Sykes S."/>
            <person name="Yandava C."/>
            <person name="Wortman J."/>
            <person name="Nusbaum C."/>
            <person name="Birren B."/>
        </authorList>
    </citation>
    <scope>NUCLEOTIDE SEQUENCE</scope>
    <source>
        <strain evidence="3">R3-111a-1</strain>
    </source>
</reference>
<dbReference type="GeneID" id="20350013"/>
<evidence type="ECO:0000313" key="3">
    <source>
        <dbReference type="EMBL" id="EJT72696.1"/>
    </source>
</evidence>
<dbReference type="Pfam" id="PF13489">
    <property type="entry name" value="Methyltransf_23"/>
    <property type="match status" value="1"/>
</dbReference>
<evidence type="ECO:0000256" key="1">
    <source>
        <dbReference type="ARBA" id="ARBA00038158"/>
    </source>
</evidence>
<protein>
    <recommendedName>
        <fullName evidence="6">Methyltransferase</fullName>
    </recommendedName>
</protein>
<gene>
    <name evidence="4" type="primary">20350013</name>
    <name evidence="3" type="ORF">GGTG_09555</name>
</gene>
<reference evidence="3" key="2">
    <citation type="submission" date="2010-07" db="EMBL/GenBank/DDBJ databases">
        <authorList>
            <consortium name="The Broad Institute Genome Sequencing Platform"/>
            <consortium name="Broad Institute Genome Sequencing Center for Infectious Disease"/>
            <person name="Ma L.-J."/>
            <person name="Dead R."/>
            <person name="Young S."/>
            <person name="Zeng Q."/>
            <person name="Koehrsen M."/>
            <person name="Alvarado L."/>
            <person name="Berlin A."/>
            <person name="Chapman S.B."/>
            <person name="Chen Z."/>
            <person name="Freedman E."/>
            <person name="Gellesch M."/>
            <person name="Goldberg J."/>
            <person name="Griggs A."/>
            <person name="Gujja S."/>
            <person name="Heilman E.R."/>
            <person name="Heiman D."/>
            <person name="Hepburn T."/>
            <person name="Howarth C."/>
            <person name="Jen D."/>
            <person name="Larson L."/>
            <person name="Mehta T."/>
            <person name="Neiman D."/>
            <person name="Pearson M."/>
            <person name="Roberts A."/>
            <person name="Saif S."/>
            <person name="Shea T."/>
            <person name="Shenoy N."/>
            <person name="Sisk P."/>
            <person name="Stolte C."/>
            <person name="Sykes S."/>
            <person name="Walk T."/>
            <person name="White J."/>
            <person name="Yandava C."/>
            <person name="Haas B."/>
            <person name="Nusbaum C."/>
            <person name="Birren B."/>
        </authorList>
    </citation>
    <scope>NUCLEOTIDE SEQUENCE</scope>
    <source>
        <strain evidence="3">R3-111a-1</strain>
    </source>
</reference>
<reference evidence="5" key="1">
    <citation type="submission" date="2010-07" db="EMBL/GenBank/DDBJ databases">
        <title>The genome sequence of Gaeumannomyces graminis var. tritici strain R3-111a-1.</title>
        <authorList>
            <consortium name="The Broad Institute Genome Sequencing Platform"/>
            <person name="Ma L.-J."/>
            <person name="Dead R."/>
            <person name="Young S."/>
            <person name="Zeng Q."/>
            <person name="Koehrsen M."/>
            <person name="Alvarado L."/>
            <person name="Berlin A."/>
            <person name="Chapman S.B."/>
            <person name="Chen Z."/>
            <person name="Freedman E."/>
            <person name="Gellesch M."/>
            <person name="Goldberg J."/>
            <person name="Griggs A."/>
            <person name="Gujja S."/>
            <person name="Heilman E.R."/>
            <person name="Heiman D."/>
            <person name="Hepburn T."/>
            <person name="Howarth C."/>
            <person name="Jen D."/>
            <person name="Larson L."/>
            <person name="Mehta T."/>
            <person name="Neiman D."/>
            <person name="Pearson M."/>
            <person name="Roberts A."/>
            <person name="Saif S."/>
            <person name="Shea T."/>
            <person name="Shenoy N."/>
            <person name="Sisk P."/>
            <person name="Stolte C."/>
            <person name="Sykes S."/>
            <person name="Walk T."/>
            <person name="White J."/>
            <person name="Yandava C."/>
            <person name="Haas B."/>
            <person name="Nusbaum C."/>
            <person name="Birren B."/>
        </authorList>
    </citation>
    <scope>NUCLEOTIDE SEQUENCE [LARGE SCALE GENOMIC DNA]</scope>
    <source>
        <strain evidence="5">R3-111a-1</strain>
    </source>
</reference>
<accession>J3P7R3</accession>
<dbReference type="PANTHER" id="PTHR43591">
    <property type="entry name" value="METHYLTRANSFERASE"/>
    <property type="match status" value="1"/>
</dbReference>
<dbReference type="VEuPathDB" id="FungiDB:GGTG_09555"/>
<comment type="similarity">
    <text evidence="1">Belongs to the methyltransferase superfamily. LaeA methyltransferase family.</text>
</comment>
<feature type="compositionally biased region" description="Acidic residues" evidence="2">
    <location>
        <begin position="105"/>
        <end position="120"/>
    </location>
</feature>
<evidence type="ECO:0000256" key="2">
    <source>
        <dbReference type="SAM" id="MobiDB-lite"/>
    </source>
</evidence>
<dbReference type="Gene3D" id="3.40.50.150">
    <property type="entry name" value="Vaccinia Virus protein VP39"/>
    <property type="match status" value="1"/>
</dbReference>
<dbReference type="AlphaFoldDB" id="J3P7R3"/>
<reference evidence="4" key="5">
    <citation type="submission" date="2018-04" db="UniProtKB">
        <authorList>
            <consortium name="EnsemblFungi"/>
        </authorList>
    </citation>
    <scope>IDENTIFICATION</scope>
    <source>
        <strain evidence="4">R3-111a-1</strain>
    </source>
</reference>
<evidence type="ECO:0008006" key="6">
    <source>
        <dbReference type="Google" id="ProtNLM"/>
    </source>
</evidence>
<dbReference type="RefSeq" id="XP_009225670.1">
    <property type="nucleotide sequence ID" value="XM_009227406.1"/>
</dbReference>
<reference evidence="4" key="4">
    <citation type="journal article" date="2015" name="G3 (Bethesda)">
        <title>Genome sequences of three phytopathogenic species of the Magnaporthaceae family of fungi.</title>
        <authorList>
            <person name="Okagaki L.H."/>
            <person name="Nunes C.C."/>
            <person name="Sailsbery J."/>
            <person name="Clay B."/>
            <person name="Brown D."/>
            <person name="John T."/>
            <person name="Oh Y."/>
            <person name="Young N."/>
            <person name="Fitzgerald M."/>
            <person name="Haas B.J."/>
            <person name="Zeng Q."/>
            <person name="Young S."/>
            <person name="Adiconis X."/>
            <person name="Fan L."/>
            <person name="Levin J.Z."/>
            <person name="Mitchell T.K."/>
            <person name="Okubara P.A."/>
            <person name="Farman M.L."/>
            <person name="Kohn L.M."/>
            <person name="Birren B."/>
            <person name="Ma L.-J."/>
            <person name="Dean R.A."/>
        </authorList>
    </citation>
    <scope>NUCLEOTIDE SEQUENCE</scope>
    <source>
        <strain evidence="4">R3-111a-1</strain>
    </source>
</reference>